<accession>A0A0F0LRP0</accession>
<evidence type="ECO:0000256" key="9">
    <source>
        <dbReference type="ARBA" id="ARBA00022679"/>
    </source>
</evidence>
<keyword evidence="10" id="KW-0663">Pyridoxal phosphate</keyword>
<evidence type="ECO:0000256" key="4">
    <source>
        <dbReference type="ARBA" id="ARBA00005072"/>
    </source>
</evidence>
<dbReference type="EMBL" id="DMNG01000002">
    <property type="protein sequence ID" value="HAN22967.1"/>
    <property type="molecule type" value="Genomic_DNA"/>
</dbReference>
<dbReference type="PANTHER" id="PTHR11825:SF44">
    <property type="entry name" value="BRANCHED-CHAIN-AMINO-ACID AMINOTRANSFERASE"/>
    <property type="match status" value="1"/>
</dbReference>
<evidence type="ECO:0000256" key="11">
    <source>
        <dbReference type="ARBA" id="ARBA00023304"/>
    </source>
</evidence>
<evidence type="ECO:0000256" key="8">
    <source>
        <dbReference type="ARBA" id="ARBA00022605"/>
    </source>
</evidence>
<evidence type="ECO:0000256" key="2">
    <source>
        <dbReference type="ARBA" id="ARBA00004824"/>
    </source>
</evidence>
<feature type="modified residue" description="N6-(pyridoxal phosphate)lysine" evidence="15">
    <location>
        <position position="211"/>
    </location>
</feature>
<dbReference type="InterPro" id="IPR043131">
    <property type="entry name" value="BCAT-like_N"/>
</dbReference>
<dbReference type="UniPathway" id="UPA00049">
    <property type="reaction ID" value="UER00062"/>
</dbReference>
<comment type="cofactor">
    <cofactor evidence="1">
        <name>pyridoxal 5'-phosphate</name>
        <dbReference type="ChEBI" id="CHEBI:597326"/>
    </cofactor>
</comment>
<evidence type="ECO:0000256" key="13">
    <source>
        <dbReference type="ARBA" id="ARBA00048798"/>
    </source>
</evidence>
<dbReference type="InterPro" id="IPR036038">
    <property type="entry name" value="Aminotransferase-like"/>
</dbReference>
<dbReference type="PATRIC" id="fig|400772.4.peg.2610"/>
<dbReference type="InterPro" id="IPR005786">
    <property type="entry name" value="B_amino_transII"/>
</dbReference>
<proteinExistence type="inferred from homology"/>
<dbReference type="PANTHER" id="PTHR11825">
    <property type="entry name" value="SUBGROUP IIII AMINOTRANSFERASE"/>
    <property type="match status" value="1"/>
</dbReference>
<dbReference type="Gene3D" id="3.20.10.10">
    <property type="entry name" value="D-amino Acid Aminotransferase, subunit A, domain 2"/>
    <property type="match status" value="1"/>
</dbReference>
<comment type="pathway">
    <text evidence="3">Amino-acid biosynthesis; L-valine biosynthesis; L-valine from pyruvate: step 4/4.</text>
</comment>
<dbReference type="CDD" id="cd01557">
    <property type="entry name" value="BCAT_beta_family"/>
    <property type="match status" value="1"/>
</dbReference>
<comment type="pathway">
    <text evidence="2">Amino-acid biosynthesis; L-isoleucine biosynthesis; L-isoleucine from 2-oxobutanoate: step 4/4.</text>
</comment>
<keyword evidence="11" id="KW-0100">Branched-chain amino acid biosynthesis</keyword>
<evidence type="ECO:0000313" key="17">
    <source>
        <dbReference type="EMBL" id="KJL35374.1"/>
    </source>
</evidence>
<dbReference type="Pfam" id="PF01063">
    <property type="entry name" value="Aminotran_4"/>
    <property type="match status" value="1"/>
</dbReference>
<organism evidence="17 18">
    <name type="scientific">Microbacterium ginsengisoli</name>
    <dbReference type="NCBI Taxonomy" id="400772"/>
    <lineage>
        <taxon>Bacteria</taxon>
        <taxon>Bacillati</taxon>
        <taxon>Actinomycetota</taxon>
        <taxon>Actinomycetes</taxon>
        <taxon>Micrococcales</taxon>
        <taxon>Microbacteriaceae</taxon>
        <taxon>Microbacterium</taxon>
    </lineage>
</organism>
<evidence type="ECO:0000256" key="10">
    <source>
        <dbReference type="ARBA" id="ARBA00022898"/>
    </source>
</evidence>
<reference evidence="17 18" key="1">
    <citation type="submission" date="2015-02" db="EMBL/GenBank/DDBJ databases">
        <title>Draft genome sequences of ten Microbacterium spp. with emphasis on heavy metal contaminated environments.</title>
        <authorList>
            <person name="Corretto E."/>
        </authorList>
    </citation>
    <scope>NUCLEOTIDE SEQUENCE [LARGE SCALE GENOMIC DNA]</scope>
    <source>
        <strain evidence="17 18">DSM 18659</strain>
    </source>
</reference>
<keyword evidence="9 17" id="KW-0808">Transferase</keyword>
<dbReference type="InterPro" id="IPR033939">
    <property type="entry name" value="BCAT_family"/>
</dbReference>
<dbReference type="AlphaFoldDB" id="A0A0F0LRP0"/>
<evidence type="ECO:0000313" key="18">
    <source>
        <dbReference type="Proteomes" id="UP000033451"/>
    </source>
</evidence>
<evidence type="ECO:0000256" key="14">
    <source>
        <dbReference type="ARBA" id="ARBA00049229"/>
    </source>
</evidence>
<dbReference type="UniPathway" id="UPA00047">
    <property type="reaction ID" value="UER00058"/>
</dbReference>
<evidence type="ECO:0000256" key="1">
    <source>
        <dbReference type="ARBA" id="ARBA00001933"/>
    </source>
</evidence>
<protein>
    <recommendedName>
        <fullName evidence="6">branched-chain-amino-acid transaminase</fullName>
        <ecNumber evidence="6">2.6.1.42</ecNumber>
    </recommendedName>
</protein>
<dbReference type="STRING" id="400772.RR49_02599"/>
<dbReference type="EC" id="2.6.1.42" evidence="6"/>
<dbReference type="PIRSF" id="PIRSF006468">
    <property type="entry name" value="BCAT1"/>
    <property type="match status" value="1"/>
</dbReference>
<reference evidence="16 19" key="2">
    <citation type="journal article" date="2018" name="Nat. Biotechnol.">
        <title>A standardized bacterial taxonomy based on genome phylogeny substantially revises the tree of life.</title>
        <authorList>
            <person name="Parks D.H."/>
            <person name="Chuvochina M."/>
            <person name="Waite D.W."/>
            <person name="Rinke C."/>
            <person name="Skarshewski A."/>
            <person name="Chaumeil P.A."/>
            <person name="Hugenholtz P."/>
        </authorList>
    </citation>
    <scope>NUCLEOTIDE SEQUENCE [LARGE SCALE GENOMIC DNA]</scope>
    <source>
        <strain evidence="16">UBA9152</strain>
    </source>
</reference>
<dbReference type="SUPFAM" id="SSF56752">
    <property type="entry name" value="D-aminoacid aminotransferase-like PLP-dependent enzymes"/>
    <property type="match status" value="1"/>
</dbReference>
<dbReference type="GO" id="GO:0009097">
    <property type="term" value="P:isoleucine biosynthetic process"/>
    <property type="evidence" value="ECO:0007669"/>
    <property type="project" value="UniProtKB-UniPathway"/>
</dbReference>
<comment type="caution">
    <text evidence="17">The sequence shown here is derived from an EMBL/GenBank/DDBJ whole genome shotgun (WGS) entry which is preliminary data.</text>
</comment>
<dbReference type="GO" id="GO:0009099">
    <property type="term" value="P:L-valine biosynthetic process"/>
    <property type="evidence" value="ECO:0007669"/>
    <property type="project" value="UniProtKB-UniPathway"/>
</dbReference>
<evidence type="ECO:0000313" key="19">
    <source>
        <dbReference type="Proteomes" id="UP000257479"/>
    </source>
</evidence>
<comment type="pathway">
    <text evidence="4">Amino-acid biosynthesis; L-leucine biosynthesis; L-leucine from 3-methyl-2-oxobutanoate: step 4/4.</text>
</comment>
<dbReference type="NCBIfam" id="TIGR01123">
    <property type="entry name" value="ilvE_II"/>
    <property type="match status" value="1"/>
</dbReference>
<evidence type="ECO:0000256" key="5">
    <source>
        <dbReference type="ARBA" id="ARBA00009320"/>
    </source>
</evidence>
<evidence type="ECO:0000256" key="7">
    <source>
        <dbReference type="ARBA" id="ARBA00022576"/>
    </source>
</evidence>
<dbReference type="UniPathway" id="UPA00048">
    <property type="reaction ID" value="UER00073"/>
</dbReference>
<comment type="similarity">
    <text evidence="5">Belongs to the class-IV pyridoxal-phosphate-dependent aminotransferase family.</text>
</comment>
<keyword evidence="8" id="KW-0028">Amino-acid biosynthesis</keyword>
<keyword evidence="18" id="KW-1185">Reference proteome</keyword>
<dbReference type="InterPro" id="IPR043132">
    <property type="entry name" value="BCAT-like_C"/>
</dbReference>
<dbReference type="GO" id="GO:0004084">
    <property type="term" value="F:branched-chain-amino-acid transaminase activity"/>
    <property type="evidence" value="ECO:0007669"/>
    <property type="project" value="UniProtKB-EC"/>
</dbReference>
<dbReference type="NCBIfam" id="NF009897">
    <property type="entry name" value="PRK13357.1"/>
    <property type="match status" value="1"/>
</dbReference>
<sequence>MTLTDTNDTALAPLDFAVTKNLAAASPAAREEILANPGFGQKFTDHMVDICWSAGGGWHRPRVQPYGPISLDPAASVLHYGQEIFEGLKAYRWADGSIRTFRPDRNAARLRASARRLALPELPTEYFVQSLRELIAVDGDWVPSAPETSLYLRPFMFAKEAFLGVRAAKKVAYYVIASPAGAYFHGGIAPVKIWLETEFSRAGNGGLGAAKTGGNYAASLLPHEKAAAHGCAQELYLDAAEGRYIEELGGMNVVFVRRDGSLLVPDSDSILPSITRDSVLTVARDLGHEAEIRQVAIDEWREGVDSGEIVEAFACGTAAVITPIGQLIGEEYTIGDPDAPAGALTMEIRQVLTDIQYGRREDTHGWMLRLDD</sequence>
<evidence type="ECO:0000256" key="12">
    <source>
        <dbReference type="ARBA" id="ARBA00048212"/>
    </source>
</evidence>
<dbReference type="EMBL" id="JYIY01000079">
    <property type="protein sequence ID" value="KJL35374.1"/>
    <property type="molecule type" value="Genomic_DNA"/>
</dbReference>
<evidence type="ECO:0000256" key="6">
    <source>
        <dbReference type="ARBA" id="ARBA00013053"/>
    </source>
</evidence>
<keyword evidence="7 17" id="KW-0032">Aminotransferase</keyword>
<dbReference type="OrthoDB" id="9804984at2"/>
<evidence type="ECO:0000313" key="16">
    <source>
        <dbReference type="EMBL" id="HAN22967.1"/>
    </source>
</evidence>
<dbReference type="GO" id="GO:0009098">
    <property type="term" value="P:L-leucine biosynthetic process"/>
    <property type="evidence" value="ECO:0007669"/>
    <property type="project" value="UniProtKB-UniPathway"/>
</dbReference>
<name>A0A0F0LRP0_9MICO</name>
<dbReference type="Proteomes" id="UP000257479">
    <property type="component" value="Unassembled WGS sequence"/>
</dbReference>
<dbReference type="Gene3D" id="3.30.470.10">
    <property type="match status" value="1"/>
</dbReference>
<gene>
    <name evidence="17" type="primary">ilvE_2</name>
    <name evidence="16" type="ORF">DCP95_00130</name>
    <name evidence="17" type="ORF">RR49_02599</name>
</gene>
<evidence type="ECO:0000256" key="3">
    <source>
        <dbReference type="ARBA" id="ARBA00004931"/>
    </source>
</evidence>
<dbReference type="InterPro" id="IPR001544">
    <property type="entry name" value="Aminotrans_IV"/>
</dbReference>
<comment type="catalytic activity">
    <reaction evidence="12">
        <text>L-valine + 2-oxoglutarate = 3-methyl-2-oxobutanoate + L-glutamate</text>
        <dbReference type="Rhea" id="RHEA:24813"/>
        <dbReference type="ChEBI" id="CHEBI:11851"/>
        <dbReference type="ChEBI" id="CHEBI:16810"/>
        <dbReference type="ChEBI" id="CHEBI:29985"/>
        <dbReference type="ChEBI" id="CHEBI:57762"/>
        <dbReference type="EC" id="2.6.1.42"/>
    </reaction>
</comment>
<comment type="catalytic activity">
    <reaction evidence="13">
        <text>L-isoleucine + 2-oxoglutarate = (S)-3-methyl-2-oxopentanoate + L-glutamate</text>
        <dbReference type="Rhea" id="RHEA:24801"/>
        <dbReference type="ChEBI" id="CHEBI:16810"/>
        <dbReference type="ChEBI" id="CHEBI:29985"/>
        <dbReference type="ChEBI" id="CHEBI:35146"/>
        <dbReference type="ChEBI" id="CHEBI:58045"/>
        <dbReference type="EC" id="2.6.1.42"/>
    </reaction>
</comment>
<evidence type="ECO:0000256" key="15">
    <source>
        <dbReference type="PIRSR" id="PIRSR006468-1"/>
    </source>
</evidence>
<dbReference type="Proteomes" id="UP000033451">
    <property type="component" value="Unassembled WGS sequence"/>
</dbReference>
<comment type="catalytic activity">
    <reaction evidence="14">
        <text>L-leucine + 2-oxoglutarate = 4-methyl-2-oxopentanoate + L-glutamate</text>
        <dbReference type="Rhea" id="RHEA:18321"/>
        <dbReference type="ChEBI" id="CHEBI:16810"/>
        <dbReference type="ChEBI" id="CHEBI:17865"/>
        <dbReference type="ChEBI" id="CHEBI:29985"/>
        <dbReference type="ChEBI" id="CHEBI:57427"/>
        <dbReference type="EC" id="2.6.1.42"/>
    </reaction>
</comment>
<dbReference type="RefSeq" id="WP_045248483.1">
    <property type="nucleotide sequence ID" value="NZ_JYIY01000079.1"/>
</dbReference>